<evidence type="ECO:0000256" key="1">
    <source>
        <dbReference type="SAM" id="MobiDB-lite"/>
    </source>
</evidence>
<feature type="compositionally biased region" description="Basic and acidic residues" evidence="1">
    <location>
        <begin position="103"/>
        <end position="123"/>
    </location>
</feature>
<dbReference type="AlphaFoldDB" id="A0A3N1CWC0"/>
<feature type="region of interest" description="Disordered" evidence="1">
    <location>
        <begin position="89"/>
        <end position="193"/>
    </location>
</feature>
<evidence type="ECO:0000313" key="2">
    <source>
        <dbReference type="EMBL" id="ROO85590.1"/>
    </source>
</evidence>
<name>A0A3N1CWC0_9ACTN</name>
<sequence length="193" mass="20542">MPDVEGAGMKGGGQIALSVLFGYLLGRSHKARTAAMLALMVAAGRSSGDIAEMLRRAGFDKVLTDLRGQLAETGKGIAEKAGTAGTGSLSELADSLLGSRDSGSADREESDKAAQSDRAEQSGKARRPSGARHRDEDRDEYEQGYDDEYEDYAESEEYPDEEEPARGAPSRAAEVGRRDARRAAASRKTTAAR</sequence>
<comment type="caution">
    <text evidence="2">The sequence shown here is derived from an EMBL/GenBank/DDBJ whole genome shotgun (WGS) entry which is preliminary data.</text>
</comment>
<dbReference type="Proteomes" id="UP000272400">
    <property type="component" value="Unassembled WGS sequence"/>
</dbReference>
<gene>
    <name evidence="2" type="ORF">EDD29_3136</name>
</gene>
<reference evidence="2 3" key="1">
    <citation type="submission" date="2018-11" db="EMBL/GenBank/DDBJ databases">
        <title>Sequencing the genomes of 1000 actinobacteria strains.</title>
        <authorList>
            <person name="Klenk H.-P."/>
        </authorList>
    </citation>
    <scope>NUCLEOTIDE SEQUENCE [LARGE SCALE GENOMIC DNA]</scope>
    <source>
        <strain evidence="2 3">DSM 44254</strain>
    </source>
</reference>
<protein>
    <submittedName>
        <fullName evidence="2">Uncharacterized protein</fullName>
    </submittedName>
</protein>
<keyword evidence="3" id="KW-1185">Reference proteome</keyword>
<proteinExistence type="predicted"/>
<feature type="compositionally biased region" description="Acidic residues" evidence="1">
    <location>
        <begin position="137"/>
        <end position="163"/>
    </location>
</feature>
<accession>A0A3N1CWC0</accession>
<evidence type="ECO:0000313" key="3">
    <source>
        <dbReference type="Proteomes" id="UP000272400"/>
    </source>
</evidence>
<dbReference type="EMBL" id="RJKE01000001">
    <property type="protein sequence ID" value="ROO85590.1"/>
    <property type="molecule type" value="Genomic_DNA"/>
</dbReference>
<organism evidence="2 3">
    <name type="scientific">Actinocorallia herbida</name>
    <dbReference type="NCBI Taxonomy" id="58109"/>
    <lineage>
        <taxon>Bacteria</taxon>
        <taxon>Bacillati</taxon>
        <taxon>Actinomycetota</taxon>
        <taxon>Actinomycetes</taxon>
        <taxon>Streptosporangiales</taxon>
        <taxon>Thermomonosporaceae</taxon>
        <taxon>Actinocorallia</taxon>
    </lineage>
</organism>